<dbReference type="Proteomes" id="UP000594638">
    <property type="component" value="Unassembled WGS sequence"/>
</dbReference>
<gene>
    <name evidence="2" type="ORF">OLEA9_A030651</name>
</gene>
<dbReference type="EMBL" id="CACTIH010000002">
    <property type="protein sequence ID" value="CAA2933479.1"/>
    <property type="molecule type" value="Genomic_DNA"/>
</dbReference>
<evidence type="ECO:0000313" key="3">
    <source>
        <dbReference type="Proteomes" id="UP000594638"/>
    </source>
</evidence>
<accession>A0A8S0P6Q0</accession>
<protein>
    <submittedName>
        <fullName evidence="2">Uncharacterized protein</fullName>
    </submittedName>
</protein>
<name>A0A8S0P6Q0_OLEEU</name>
<dbReference type="OrthoDB" id="1111059at2759"/>
<feature type="region of interest" description="Disordered" evidence="1">
    <location>
        <begin position="100"/>
        <end position="119"/>
    </location>
</feature>
<evidence type="ECO:0000313" key="2">
    <source>
        <dbReference type="EMBL" id="CAA2933479.1"/>
    </source>
</evidence>
<reference evidence="2 3" key="1">
    <citation type="submission" date="2019-12" db="EMBL/GenBank/DDBJ databases">
        <authorList>
            <person name="Alioto T."/>
            <person name="Alioto T."/>
            <person name="Gomez Garrido J."/>
        </authorList>
    </citation>
    <scope>NUCLEOTIDE SEQUENCE [LARGE SCALE GENOMIC DNA]</scope>
</reference>
<feature type="compositionally biased region" description="Basic and acidic residues" evidence="1">
    <location>
        <begin position="177"/>
        <end position="190"/>
    </location>
</feature>
<proteinExistence type="predicted"/>
<dbReference type="Pfam" id="PF07816">
    <property type="entry name" value="DUF1645"/>
    <property type="match status" value="1"/>
</dbReference>
<feature type="region of interest" description="Disordered" evidence="1">
    <location>
        <begin position="176"/>
        <end position="216"/>
    </location>
</feature>
<dbReference type="AlphaFoldDB" id="A0A8S0P6Q0"/>
<dbReference type="PANTHER" id="PTHR33095:SF23">
    <property type="entry name" value="DUF1645 FAMILY PROTEIN"/>
    <property type="match status" value="1"/>
</dbReference>
<dbReference type="Gramene" id="OE9A030651T1">
    <property type="protein sequence ID" value="OE9A030651C1"/>
    <property type="gene ID" value="OE9A030651"/>
</dbReference>
<feature type="region of interest" description="Disordered" evidence="1">
    <location>
        <begin position="129"/>
        <end position="159"/>
    </location>
</feature>
<keyword evidence="3" id="KW-1185">Reference proteome</keyword>
<dbReference type="InterPro" id="IPR012442">
    <property type="entry name" value="DUF1645_plant"/>
</dbReference>
<feature type="compositionally biased region" description="Basic residues" evidence="1">
    <location>
        <begin position="140"/>
        <end position="155"/>
    </location>
</feature>
<dbReference type="PANTHER" id="PTHR33095">
    <property type="entry name" value="OS07G0619500 PROTEIN"/>
    <property type="match status" value="1"/>
</dbReference>
<organism evidence="2 3">
    <name type="scientific">Olea europaea subsp. europaea</name>
    <dbReference type="NCBI Taxonomy" id="158383"/>
    <lineage>
        <taxon>Eukaryota</taxon>
        <taxon>Viridiplantae</taxon>
        <taxon>Streptophyta</taxon>
        <taxon>Embryophyta</taxon>
        <taxon>Tracheophyta</taxon>
        <taxon>Spermatophyta</taxon>
        <taxon>Magnoliopsida</taxon>
        <taxon>eudicotyledons</taxon>
        <taxon>Gunneridae</taxon>
        <taxon>Pentapetalae</taxon>
        <taxon>asterids</taxon>
        <taxon>lamiids</taxon>
        <taxon>Lamiales</taxon>
        <taxon>Oleaceae</taxon>
        <taxon>Oleeae</taxon>
        <taxon>Olea</taxon>
    </lineage>
</organism>
<comment type="caution">
    <text evidence="2">The sequence shown here is derived from an EMBL/GenBank/DDBJ whole genome shotgun (WGS) entry which is preliminary data.</text>
</comment>
<evidence type="ECO:0000256" key="1">
    <source>
        <dbReference type="SAM" id="MobiDB-lite"/>
    </source>
</evidence>
<sequence length="252" mass="28272">MNSGQEDIGICPSFNCYSADGLAEIAVQVSKENSNEDDEDFEFSLVSESKEVLTGNSEIKSIFPIFNRDLLVNNDEKILEPSDQVESIKVPLSKLFIEDRGEEEREIPSSSSSEADELESVPAGTYCVWRPKATEPSPSRCRKSKSTGSRSRRWKLRDLMRRSNSDGKDSFVFLTPKHREEKPEKIETSKKSKAKGAVLGGPPGSSSAHEAHYIRNRAIKEENKKKSYLPYRRDLVGFFANVNVLGRSFAPM</sequence>